<evidence type="ECO:0000313" key="3">
    <source>
        <dbReference type="Proteomes" id="UP000182114"/>
    </source>
</evidence>
<dbReference type="RefSeq" id="WP_074537786.1">
    <property type="nucleotide sequence ID" value="NZ_FNBD01000003.1"/>
</dbReference>
<keyword evidence="1" id="KW-1133">Transmembrane helix</keyword>
<gene>
    <name evidence="2" type="ORF">SAMN04487992_103149</name>
</gene>
<keyword evidence="1" id="KW-0472">Membrane</keyword>
<evidence type="ECO:0000256" key="1">
    <source>
        <dbReference type="SAM" id="Phobius"/>
    </source>
</evidence>
<feature type="transmembrane region" description="Helical" evidence="1">
    <location>
        <begin position="66"/>
        <end position="84"/>
    </location>
</feature>
<organism evidence="2 3">
    <name type="scientific">Cellulophaga baltica</name>
    <dbReference type="NCBI Taxonomy" id="76594"/>
    <lineage>
        <taxon>Bacteria</taxon>
        <taxon>Pseudomonadati</taxon>
        <taxon>Bacteroidota</taxon>
        <taxon>Flavobacteriia</taxon>
        <taxon>Flavobacteriales</taxon>
        <taxon>Flavobacteriaceae</taxon>
        <taxon>Cellulophaga</taxon>
    </lineage>
</organism>
<accession>A0A1G7FB27</accession>
<name>A0A1G7FB27_9FLAO</name>
<proteinExistence type="predicted"/>
<evidence type="ECO:0000313" key="2">
    <source>
        <dbReference type="EMBL" id="SDE73072.1"/>
    </source>
</evidence>
<keyword evidence="3" id="KW-1185">Reference proteome</keyword>
<reference evidence="3" key="1">
    <citation type="submission" date="2016-10" db="EMBL/GenBank/DDBJ databases">
        <authorList>
            <person name="Varghese N."/>
            <person name="Submissions S."/>
        </authorList>
    </citation>
    <scope>NUCLEOTIDE SEQUENCE [LARGE SCALE GENOMIC DNA]</scope>
    <source>
        <strain evidence="3">DSM 24729</strain>
    </source>
</reference>
<dbReference type="Proteomes" id="UP000182114">
    <property type="component" value="Unassembled WGS sequence"/>
</dbReference>
<protein>
    <submittedName>
        <fullName evidence="2">Uncharacterized protein</fullName>
    </submittedName>
</protein>
<dbReference type="AlphaFoldDB" id="A0A1G7FB27"/>
<keyword evidence="1" id="KW-0812">Transmembrane</keyword>
<sequence>MEKIKKILEGKSKNELLVIAKKSGTKRYSSLSKEKLINKLLNDKQNHANLNNQIGLKSRSLFTNTWFQGLIFLILSFLVACYFFQNSASKEDLNNVIEIVDKNELYIREIEFLGKYKKKFLESEMNFQYKLFGEKGGNITTIDELKSPNAKSNYTSNIQLNFDENVINVDISINELNFDARTTLDNSVLKQKFPLIEDKFYIFRTFKFNGNVMKFVLLKADREQPVYAIGIGAE</sequence>
<dbReference type="EMBL" id="FNBD01000003">
    <property type="protein sequence ID" value="SDE73072.1"/>
    <property type="molecule type" value="Genomic_DNA"/>
</dbReference>